<gene>
    <name evidence="2" type="ORF">LPJSA22_02251</name>
</gene>
<dbReference type="Pfam" id="PF04404">
    <property type="entry name" value="ERF"/>
    <property type="match status" value="1"/>
</dbReference>
<dbReference type="InterPro" id="IPR007499">
    <property type="entry name" value="ERF_bacteria_virus"/>
</dbReference>
<evidence type="ECO:0000313" key="3">
    <source>
        <dbReference type="Proteomes" id="UP000094892"/>
    </source>
</evidence>
<sequence length="215" mass="23645">MNEKLNLMQKLNEAAKSIGAVHKDGKNSFQNYEFQSEGAIKAAVEHAIQGVGIRIIPNYEIINQYDKASKKGGSNHFVDVMGTFLITDGSESQTGSMPGSGQDSSEKAVAKACTSAQKYFYKQLFNITDQEEDPDTTDSNATDGEPLINSQQKDRLDRLFEALADVTNKDKEFVAKAYFKKVGSVDKLTHSSANTLIELVTNKLDSYVDKEDQSA</sequence>
<proteinExistence type="predicted"/>
<evidence type="ECO:0000313" key="2">
    <source>
        <dbReference type="EMBL" id="ODO62244.1"/>
    </source>
</evidence>
<accession>A0A1E3KTP4</accession>
<dbReference type="Proteomes" id="UP000094892">
    <property type="component" value="Unassembled WGS sequence"/>
</dbReference>
<comment type="caution">
    <text evidence="2">The sequence shown here is derived from an EMBL/GenBank/DDBJ whole genome shotgun (WGS) entry which is preliminary data.</text>
</comment>
<organism evidence="2 3">
    <name type="scientific">Lactiplantibacillus plantarum</name>
    <name type="common">Lactobacillus plantarum</name>
    <dbReference type="NCBI Taxonomy" id="1590"/>
    <lineage>
        <taxon>Bacteria</taxon>
        <taxon>Bacillati</taxon>
        <taxon>Bacillota</taxon>
        <taxon>Bacilli</taxon>
        <taxon>Lactobacillales</taxon>
        <taxon>Lactobacillaceae</taxon>
        <taxon>Lactiplantibacillus</taxon>
    </lineage>
</organism>
<dbReference type="PATRIC" id="fig|1590.306.peg.2255"/>
<dbReference type="RefSeq" id="WP_069302543.1">
    <property type="nucleotide sequence ID" value="NZ_CP152072.1"/>
</dbReference>
<feature type="region of interest" description="Disordered" evidence="1">
    <location>
        <begin position="130"/>
        <end position="151"/>
    </location>
</feature>
<dbReference type="AlphaFoldDB" id="A0A1E3KTP4"/>
<evidence type="ECO:0008006" key="4">
    <source>
        <dbReference type="Google" id="ProtNLM"/>
    </source>
</evidence>
<name>A0A1E3KTP4_LACPN</name>
<evidence type="ECO:0000256" key="1">
    <source>
        <dbReference type="SAM" id="MobiDB-lite"/>
    </source>
</evidence>
<dbReference type="EMBL" id="MCOL01000001">
    <property type="protein sequence ID" value="ODO62244.1"/>
    <property type="molecule type" value="Genomic_DNA"/>
</dbReference>
<reference evidence="2 3" key="1">
    <citation type="submission" date="2016-08" db="EMBL/GenBank/DDBJ databases">
        <title>Genome sequencing of Lactobacillus plantarum JSA22, isolated from fermented soybean paste.</title>
        <authorList>
            <person name="Choi H.S."/>
        </authorList>
    </citation>
    <scope>NUCLEOTIDE SEQUENCE [LARGE SCALE GENOMIC DNA]</scope>
    <source>
        <strain evidence="2 3">JSA22</strain>
    </source>
</reference>
<protein>
    <recommendedName>
        <fullName evidence="4">Single-stranded DNA-binding protein</fullName>
    </recommendedName>
</protein>